<sequence length="77" mass="7983">RKIEVCVGGKCKRSGALGLLEEFQRAVGADAAVSSCKCMGKCKEGPNVKVVNDELGSSLCIGVGLQDVELIVAKFLG</sequence>
<proteinExistence type="predicted"/>
<keyword evidence="2" id="KW-1185">Reference proteome</keyword>
<name>S8CMB2_9LAMI</name>
<accession>S8CMB2</accession>
<dbReference type="InterPro" id="IPR036249">
    <property type="entry name" value="Thioredoxin-like_sf"/>
</dbReference>
<feature type="non-terminal residue" evidence="1">
    <location>
        <position position="1"/>
    </location>
</feature>
<organism evidence="1 2">
    <name type="scientific">Genlisea aurea</name>
    <dbReference type="NCBI Taxonomy" id="192259"/>
    <lineage>
        <taxon>Eukaryota</taxon>
        <taxon>Viridiplantae</taxon>
        <taxon>Streptophyta</taxon>
        <taxon>Embryophyta</taxon>
        <taxon>Tracheophyta</taxon>
        <taxon>Spermatophyta</taxon>
        <taxon>Magnoliopsida</taxon>
        <taxon>eudicotyledons</taxon>
        <taxon>Gunneridae</taxon>
        <taxon>Pentapetalae</taxon>
        <taxon>asterids</taxon>
        <taxon>lamiids</taxon>
        <taxon>Lamiales</taxon>
        <taxon>Lentibulariaceae</taxon>
        <taxon>Genlisea</taxon>
    </lineage>
</organism>
<dbReference type="Gene3D" id="3.40.30.10">
    <property type="entry name" value="Glutaredoxin"/>
    <property type="match status" value="1"/>
</dbReference>
<dbReference type="SUPFAM" id="SSF52833">
    <property type="entry name" value="Thioredoxin-like"/>
    <property type="match status" value="1"/>
</dbReference>
<dbReference type="CDD" id="cd02980">
    <property type="entry name" value="TRX_Fd_family"/>
    <property type="match status" value="1"/>
</dbReference>
<dbReference type="OrthoDB" id="913780at2759"/>
<feature type="non-terminal residue" evidence="1">
    <location>
        <position position="77"/>
    </location>
</feature>
<dbReference type="AlphaFoldDB" id="S8CMB2"/>
<dbReference type="EMBL" id="AUSU01003965">
    <property type="protein sequence ID" value="EPS65896.1"/>
    <property type="molecule type" value="Genomic_DNA"/>
</dbReference>
<evidence type="ECO:0000313" key="2">
    <source>
        <dbReference type="Proteomes" id="UP000015453"/>
    </source>
</evidence>
<evidence type="ECO:0000313" key="1">
    <source>
        <dbReference type="EMBL" id="EPS65896.1"/>
    </source>
</evidence>
<protein>
    <submittedName>
        <fullName evidence="1">Uncharacterized protein</fullName>
    </submittedName>
</protein>
<comment type="caution">
    <text evidence="1">The sequence shown here is derived from an EMBL/GenBank/DDBJ whole genome shotgun (WGS) entry which is preliminary data.</text>
</comment>
<reference evidence="1 2" key="1">
    <citation type="journal article" date="2013" name="BMC Genomics">
        <title>The miniature genome of a carnivorous plant Genlisea aurea contains a low number of genes and short non-coding sequences.</title>
        <authorList>
            <person name="Leushkin E.V."/>
            <person name="Sutormin R.A."/>
            <person name="Nabieva E.R."/>
            <person name="Penin A.A."/>
            <person name="Kondrashov A.S."/>
            <person name="Logacheva M.D."/>
        </authorList>
    </citation>
    <scope>NUCLEOTIDE SEQUENCE [LARGE SCALE GENOMIC DNA]</scope>
</reference>
<gene>
    <name evidence="1" type="ORF">M569_08880</name>
</gene>
<dbReference type="Proteomes" id="UP000015453">
    <property type="component" value="Unassembled WGS sequence"/>
</dbReference>